<organism evidence="1 2">
    <name type="scientific">Candidatus Nitrospira nitrificans</name>
    <dbReference type="NCBI Taxonomy" id="1742973"/>
    <lineage>
        <taxon>Bacteria</taxon>
        <taxon>Pseudomonadati</taxon>
        <taxon>Nitrospirota</taxon>
        <taxon>Nitrospiria</taxon>
        <taxon>Nitrospirales</taxon>
        <taxon>Nitrospiraceae</taxon>
        <taxon>Nitrospira</taxon>
    </lineage>
</organism>
<proteinExistence type="predicted"/>
<sequence>MPHLHRPLKLFPQIPHESEKEEAALNLACFIQSVEKGVATTQESSIKIGYAKKIKAGTPGLNLAYV</sequence>
<dbReference type="EMBL" id="CZPZ01000031">
    <property type="protein sequence ID" value="CUS37849.1"/>
    <property type="molecule type" value="Genomic_DNA"/>
</dbReference>
<name>A0A0S4LLM1_9BACT</name>
<keyword evidence="2" id="KW-1185">Reference proteome</keyword>
<evidence type="ECO:0000313" key="1">
    <source>
        <dbReference type="EMBL" id="CUS37849.1"/>
    </source>
</evidence>
<protein>
    <submittedName>
        <fullName evidence="1">Uncharacterized protein</fullName>
    </submittedName>
</protein>
<reference evidence="2" key="1">
    <citation type="submission" date="2015-10" db="EMBL/GenBank/DDBJ databases">
        <authorList>
            <person name="Luecker S."/>
            <person name="Luecker S."/>
        </authorList>
    </citation>
    <scope>NUCLEOTIDE SEQUENCE [LARGE SCALE GENOMIC DNA]</scope>
</reference>
<dbReference type="Proteomes" id="UP000198736">
    <property type="component" value="Unassembled WGS sequence"/>
</dbReference>
<accession>A0A0S4LLM1</accession>
<dbReference type="AlphaFoldDB" id="A0A0S4LLM1"/>
<evidence type="ECO:0000313" key="2">
    <source>
        <dbReference type="Proteomes" id="UP000198736"/>
    </source>
</evidence>
<gene>
    <name evidence="1" type="ORF">COMA2_40057</name>
</gene>